<dbReference type="RefSeq" id="WP_408083981.1">
    <property type="nucleotide sequence ID" value="NZ_JBELPZ010000003.1"/>
</dbReference>
<dbReference type="Gene3D" id="1.10.1240.70">
    <property type="match status" value="1"/>
</dbReference>
<dbReference type="SUPFAM" id="SSF48371">
    <property type="entry name" value="ARM repeat"/>
    <property type="match status" value="1"/>
</dbReference>
<accession>A0ABW8YU82</accession>
<dbReference type="EMBL" id="JBELPZ010000003">
    <property type="protein sequence ID" value="MFL9843728.1"/>
    <property type="molecule type" value="Genomic_DNA"/>
</dbReference>
<keyword evidence="2" id="KW-1185">Reference proteome</keyword>
<organism evidence="1 2">
    <name type="scientific">Flavobacterium rhizosphaerae</name>
    <dbReference type="NCBI Taxonomy" id="3163298"/>
    <lineage>
        <taxon>Bacteria</taxon>
        <taxon>Pseudomonadati</taxon>
        <taxon>Bacteroidota</taxon>
        <taxon>Flavobacteriia</taxon>
        <taxon>Flavobacteriales</taxon>
        <taxon>Flavobacteriaceae</taxon>
        <taxon>Flavobacterium</taxon>
    </lineage>
</organism>
<protein>
    <recommendedName>
        <fullName evidence="3">HEAT repeat domain-containing protein</fullName>
    </recommendedName>
</protein>
<sequence>MNQIVEGLLLQLKKIEYGFKHIIIAGDTLLQHKDINHFDTCILLLQEDSYQTRMLATYILGQLSPENSGALKTLETVVAHDENWRVQEMLAKAFDSYCQKTGYEASLPKIRQWLNNENPNVKGP</sequence>
<name>A0ABW8YU82_9FLAO</name>
<dbReference type="InterPro" id="IPR016024">
    <property type="entry name" value="ARM-type_fold"/>
</dbReference>
<evidence type="ECO:0008006" key="3">
    <source>
        <dbReference type="Google" id="ProtNLM"/>
    </source>
</evidence>
<evidence type="ECO:0000313" key="2">
    <source>
        <dbReference type="Proteomes" id="UP001629156"/>
    </source>
</evidence>
<comment type="caution">
    <text evidence="1">The sequence shown here is derived from an EMBL/GenBank/DDBJ whole genome shotgun (WGS) entry which is preliminary data.</text>
</comment>
<reference evidence="1 2" key="1">
    <citation type="submission" date="2024-06" db="EMBL/GenBank/DDBJ databases">
        <authorList>
            <person name="Kaempfer P."/>
            <person name="Viver T."/>
        </authorList>
    </citation>
    <scope>NUCLEOTIDE SEQUENCE [LARGE SCALE GENOMIC DNA]</scope>
    <source>
        <strain evidence="1 2">ST-119</strain>
    </source>
</reference>
<proteinExistence type="predicted"/>
<gene>
    <name evidence="1" type="ORF">ABS766_04780</name>
</gene>
<evidence type="ECO:0000313" key="1">
    <source>
        <dbReference type="EMBL" id="MFL9843728.1"/>
    </source>
</evidence>
<dbReference type="Proteomes" id="UP001629156">
    <property type="component" value="Unassembled WGS sequence"/>
</dbReference>
<dbReference type="Gene3D" id="1.25.40.290">
    <property type="entry name" value="ARM repeat domains"/>
    <property type="match status" value="1"/>
</dbReference>